<evidence type="ECO:0000256" key="3">
    <source>
        <dbReference type="ARBA" id="ARBA00022989"/>
    </source>
</evidence>
<feature type="domain" description="O-antigen ligase-related" evidence="6">
    <location>
        <begin position="228"/>
        <end position="354"/>
    </location>
</feature>
<organism evidence="7 8">
    <name type="scientific">Nocardioides donggukensis</name>
    <dbReference type="NCBI Taxonomy" id="2774019"/>
    <lineage>
        <taxon>Bacteria</taxon>
        <taxon>Bacillati</taxon>
        <taxon>Actinomycetota</taxon>
        <taxon>Actinomycetes</taxon>
        <taxon>Propionibacteriales</taxon>
        <taxon>Nocardioidaceae</taxon>
        <taxon>Nocardioides</taxon>
    </lineage>
</organism>
<feature type="transmembrane region" description="Helical" evidence="5">
    <location>
        <begin position="242"/>
        <end position="258"/>
    </location>
</feature>
<keyword evidence="2 5" id="KW-0812">Transmembrane</keyword>
<feature type="transmembrane region" description="Helical" evidence="5">
    <location>
        <begin position="12"/>
        <end position="30"/>
    </location>
</feature>
<reference evidence="7" key="1">
    <citation type="submission" date="2020-09" db="EMBL/GenBank/DDBJ databases">
        <title>Nocardioides sp. strain MJB4 16S ribosomal RNA gene Genome sequencing and assembly.</title>
        <authorList>
            <person name="Kim I."/>
        </authorList>
    </citation>
    <scope>NUCLEOTIDE SEQUENCE</scope>
    <source>
        <strain evidence="7">MJB4</strain>
    </source>
</reference>
<dbReference type="GO" id="GO:0016020">
    <property type="term" value="C:membrane"/>
    <property type="evidence" value="ECO:0007669"/>
    <property type="project" value="UniProtKB-SubCell"/>
</dbReference>
<feature type="transmembrane region" description="Helical" evidence="5">
    <location>
        <begin position="136"/>
        <end position="156"/>
    </location>
</feature>
<feature type="transmembrane region" description="Helical" evidence="5">
    <location>
        <begin position="265"/>
        <end position="285"/>
    </location>
</feature>
<evidence type="ECO:0000313" key="7">
    <source>
        <dbReference type="EMBL" id="MBD8870481.1"/>
    </source>
</evidence>
<feature type="transmembrane region" description="Helical" evidence="5">
    <location>
        <begin position="339"/>
        <end position="364"/>
    </location>
</feature>
<evidence type="ECO:0000256" key="5">
    <source>
        <dbReference type="SAM" id="Phobius"/>
    </source>
</evidence>
<keyword evidence="7" id="KW-0436">Ligase</keyword>
<keyword evidence="3 5" id="KW-1133">Transmembrane helix</keyword>
<dbReference type="InterPro" id="IPR007016">
    <property type="entry name" value="O-antigen_ligase-rel_domated"/>
</dbReference>
<dbReference type="InterPro" id="IPR051533">
    <property type="entry name" value="WaaL-like"/>
</dbReference>
<dbReference type="RefSeq" id="WP_192143770.1">
    <property type="nucleotide sequence ID" value="NZ_JACYXZ010000003.1"/>
</dbReference>
<feature type="transmembrane region" description="Helical" evidence="5">
    <location>
        <begin position="79"/>
        <end position="98"/>
    </location>
</feature>
<feature type="transmembrane region" description="Helical" evidence="5">
    <location>
        <begin position="376"/>
        <end position="397"/>
    </location>
</feature>
<keyword evidence="4 5" id="KW-0472">Membrane</keyword>
<protein>
    <submittedName>
        <fullName evidence="7">O-antigen ligase family protein</fullName>
    </submittedName>
</protein>
<dbReference type="EMBL" id="JACYXZ010000003">
    <property type="protein sequence ID" value="MBD8870481.1"/>
    <property type="molecule type" value="Genomic_DNA"/>
</dbReference>
<comment type="caution">
    <text evidence="7">The sequence shown here is derived from an EMBL/GenBank/DDBJ whole genome shotgun (WGS) entry which is preliminary data.</text>
</comment>
<dbReference type="GO" id="GO:0016874">
    <property type="term" value="F:ligase activity"/>
    <property type="evidence" value="ECO:0007669"/>
    <property type="project" value="UniProtKB-KW"/>
</dbReference>
<evidence type="ECO:0000256" key="2">
    <source>
        <dbReference type="ARBA" id="ARBA00022692"/>
    </source>
</evidence>
<dbReference type="Proteomes" id="UP000616839">
    <property type="component" value="Unassembled WGS sequence"/>
</dbReference>
<feature type="transmembrane region" description="Helical" evidence="5">
    <location>
        <begin position="42"/>
        <end position="59"/>
    </location>
</feature>
<evidence type="ECO:0000259" key="6">
    <source>
        <dbReference type="Pfam" id="PF04932"/>
    </source>
</evidence>
<dbReference type="Pfam" id="PF04932">
    <property type="entry name" value="Wzy_C"/>
    <property type="match status" value="1"/>
</dbReference>
<proteinExistence type="predicted"/>
<dbReference type="PANTHER" id="PTHR37422">
    <property type="entry name" value="TEICHURONIC ACID BIOSYNTHESIS PROTEIN TUAE"/>
    <property type="match status" value="1"/>
</dbReference>
<accession>A0A927Q3D1</accession>
<dbReference type="AlphaFoldDB" id="A0A927Q3D1"/>
<comment type="subcellular location">
    <subcellularLocation>
        <location evidence="1">Membrane</location>
        <topology evidence="1">Multi-pass membrane protein</topology>
    </subcellularLocation>
</comment>
<feature type="transmembrane region" description="Helical" evidence="5">
    <location>
        <begin position="403"/>
        <end position="424"/>
    </location>
</feature>
<sequence>MDLSRRDAVRRSQLDAVSALTVYLATLFLVESRLVIGPLGGAGRPAFLVACASLAWWAYHHVQRPLPTGVGPEPLRRALLAMTVAFLASFVAAMTRPITGLESGTAHLGLLTVLSWMGVALLTLDGVPTFVRMDTLITRVVVAGAFLGTLGVAQFVTGDPLVRALSLPGLVGDDALPGLGMRNGFTRPFGTALHPIEYGAVISMLLPLAISWAHRPSARPWLLSWAPAALMGFGVVVSVSRSALICAGAALIVVAAGWQPRARRMLVAAVAGIFVFVAIAVPGMLGSIRGLFVTAGTDNSVASRTGSYPFAWEFFETAPFFGRGYSTFLPMYRIFDNQYLLLLVEVGVVGLVTVLAVLVAGIDAARRTRRLTSDPVLAEHAQALAAGLVGGSLGLAFYDGFSFPMATGVMFLLLGMAGALYRLVRYGEVHERIGPRDDSSPEPVPAPDGT</sequence>
<evidence type="ECO:0000256" key="1">
    <source>
        <dbReference type="ARBA" id="ARBA00004141"/>
    </source>
</evidence>
<evidence type="ECO:0000313" key="8">
    <source>
        <dbReference type="Proteomes" id="UP000616839"/>
    </source>
</evidence>
<feature type="transmembrane region" description="Helical" evidence="5">
    <location>
        <begin position="104"/>
        <end position="124"/>
    </location>
</feature>
<dbReference type="PANTHER" id="PTHR37422:SF13">
    <property type="entry name" value="LIPOPOLYSACCHARIDE BIOSYNTHESIS PROTEIN PA4999-RELATED"/>
    <property type="match status" value="1"/>
</dbReference>
<evidence type="ECO:0000256" key="4">
    <source>
        <dbReference type="ARBA" id="ARBA00023136"/>
    </source>
</evidence>
<name>A0A927Q3D1_9ACTN</name>
<gene>
    <name evidence="7" type="ORF">IE331_12670</name>
</gene>
<keyword evidence="8" id="KW-1185">Reference proteome</keyword>